<organism evidence="1 2">
    <name type="scientific">Paenibacillus solisilvae</name>
    <dbReference type="NCBI Taxonomy" id="2486751"/>
    <lineage>
        <taxon>Bacteria</taxon>
        <taxon>Bacillati</taxon>
        <taxon>Bacillota</taxon>
        <taxon>Bacilli</taxon>
        <taxon>Bacillales</taxon>
        <taxon>Paenibacillaceae</taxon>
        <taxon>Paenibacillus</taxon>
    </lineage>
</organism>
<evidence type="ECO:0000313" key="2">
    <source>
        <dbReference type="Proteomes" id="UP001596047"/>
    </source>
</evidence>
<dbReference type="EMBL" id="JBHSOW010000015">
    <property type="protein sequence ID" value="MFC5648196.1"/>
    <property type="molecule type" value="Genomic_DNA"/>
</dbReference>
<evidence type="ECO:0000313" key="1">
    <source>
        <dbReference type="EMBL" id="MFC5648196.1"/>
    </source>
</evidence>
<reference evidence="2" key="1">
    <citation type="journal article" date="2019" name="Int. J. Syst. Evol. Microbiol.">
        <title>The Global Catalogue of Microorganisms (GCM) 10K type strain sequencing project: providing services to taxonomists for standard genome sequencing and annotation.</title>
        <authorList>
            <consortium name="The Broad Institute Genomics Platform"/>
            <consortium name="The Broad Institute Genome Sequencing Center for Infectious Disease"/>
            <person name="Wu L."/>
            <person name="Ma J."/>
        </authorList>
    </citation>
    <scope>NUCLEOTIDE SEQUENCE [LARGE SCALE GENOMIC DNA]</scope>
    <source>
        <strain evidence="2">CGMCC 1.3240</strain>
    </source>
</reference>
<comment type="caution">
    <text evidence="1">The sequence shown here is derived from an EMBL/GenBank/DDBJ whole genome shotgun (WGS) entry which is preliminary data.</text>
</comment>
<proteinExistence type="predicted"/>
<accession>A0ABW0VVU3</accession>
<name>A0ABW0VVU3_9BACL</name>
<keyword evidence="2" id="KW-1185">Reference proteome</keyword>
<evidence type="ECO:0008006" key="3">
    <source>
        <dbReference type="Google" id="ProtNLM"/>
    </source>
</evidence>
<sequence>MNLTKHLYPVYPVHELEAGFPILAENEFTLDHSFVSPKSNTEFRMYTKGDILFVQIGYESESDAGAEEITLFFDPDHSGRKPHNSVMFTFLTDGSLKYETYQYFMEQKDIPQDVEFTSFSEGNRHELALSLPLRLMRIHSEEKRVLGFNLFRSILFGGTKSLAKWSGLPGDVAVTGQGAGNLLLTRGLGQDEIDCWMDKLGNESGVYYTAWKKRTVPEEIYSYVTEKKRGLTVRIGEDDVRKARENAQHTAWGKRMKEAIVQVADYWAAKSDDELFDLVPVGNPRALTPGQYFGDPLNEGNRTAFQMCLERPYQYYNPATKTWWHNGMQIVNPTTGEAVIVEDDGRGFLAPAGFPNPGVRYMFTASYRLFVISMLLAAPYCPVVEDASVCPETTGRRYAGAISNLCYAYRLTNIKTYAAKALILIGRMAELLPYMNGNYGDGTYSDTVHIAEPSTTESAWLCNFFEAADLIYDVIDELEPDLQRLFSRKPDAEGNVRLEPFRIKTAIRDMIPYLIYSCELEKPKRSDWSMRYIHLELVLASFMGSGKLMRKILFEGKYSLESKILNSFFREGRYAYDSTQYIEHICVQMLDMPNYNYRFQDNAYFTEPIDMFEDERFGMNRIVNLFFHLKSGELTAMFGDTAVDNHEPVSDERKRGVFSYSAALETTYARMKSLRSIIGPVLSLYDREELEENRLRSVSQTYLNHSLLLLATAADYTEYLGCRTSENFIQSSFLLEDSETSIFRAGSNPHNCKHVVLYGQPSAPHVHGDKLGLWIGAYGYHLLAAAGGYPYTWISPKFQAWETHSASSTVVVPDGKNQQHSFSKLRCHYEGVCLSVAGMENTAAYPGSHLERWCWVVQAPNKEDAYVADLNFVSKGQTFDYNTIGLNISFEQIDFSGINPEDWVPMKGTLAGEDIPLYGNPGQGWLKAVRKTVGAHPVSWTFRYPNAALRIHTVQDDKERELICALGELGGQEKGKSRWEPFVVWRDREFAGNSEERFASFFTIMEPYEQKPFLSSVKPLKLLGSESPFFKPFGAEILLPDGYRDILIGTYNEGEAISFRDSEGQVYTTDAKALLLRYKGRDLVDAEAIRYTRIEAASFSAKRERPALTGRIASVDVDRRQIEVLLDHACDVSADRLAGQVAYLDDDDYEKPSSYYMVNPEIKGSKLTFYTDIPLIKLDADWPDPEKRLGLGMKQMTQYEGKNVLVDVKAGDRFEVFNYYRLSR</sequence>
<protein>
    <recommendedName>
        <fullName evidence="3">Heparinase II/III-like protein</fullName>
    </recommendedName>
</protein>
<dbReference type="Gene3D" id="1.50.10.100">
    <property type="entry name" value="Chondroitin AC/alginate lyase"/>
    <property type="match status" value="1"/>
</dbReference>
<dbReference type="Proteomes" id="UP001596047">
    <property type="component" value="Unassembled WGS sequence"/>
</dbReference>
<gene>
    <name evidence="1" type="ORF">ACFPYJ_03515</name>
</gene>
<dbReference type="RefSeq" id="WP_379186651.1">
    <property type="nucleotide sequence ID" value="NZ_JBHSOW010000015.1"/>
</dbReference>
<dbReference type="Gene3D" id="2.70.98.70">
    <property type="match status" value="1"/>
</dbReference>
<dbReference type="InterPro" id="IPR008929">
    <property type="entry name" value="Chondroitin_lyas"/>
</dbReference>